<evidence type="ECO:0000313" key="3">
    <source>
        <dbReference type="Proteomes" id="UP000708208"/>
    </source>
</evidence>
<sequence length="165" mass="18570">MSEQFRIIDEDEISIIEEITQIDPSSRSISPLKSALKSPTKPGPSNAGHTPPATPKNKRIVRVNTSGTDEEKNNLKDSDTSIESPNSKILSWSDQMDLEDEVFETSTEEQPKPEIRKSGRVKTKVVKYQAGFLSKFTEQISDPDTYQEAMKSRYAEDWKGAMDDD</sequence>
<name>A0A8J2K2J6_9HEXA</name>
<dbReference type="AlphaFoldDB" id="A0A8J2K2J6"/>
<evidence type="ECO:0000313" key="2">
    <source>
        <dbReference type="EMBL" id="CAG7730902.1"/>
    </source>
</evidence>
<feature type="region of interest" description="Disordered" evidence="1">
    <location>
        <begin position="22"/>
        <end position="95"/>
    </location>
</feature>
<organism evidence="2 3">
    <name type="scientific">Allacma fusca</name>
    <dbReference type="NCBI Taxonomy" id="39272"/>
    <lineage>
        <taxon>Eukaryota</taxon>
        <taxon>Metazoa</taxon>
        <taxon>Ecdysozoa</taxon>
        <taxon>Arthropoda</taxon>
        <taxon>Hexapoda</taxon>
        <taxon>Collembola</taxon>
        <taxon>Symphypleona</taxon>
        <taxon>Sminthuridae</taxon>
        <taxon>Allacma</taxon>
    </lineage>
</organism>
<protein>
    <submittedName>
        <fullName evidence="2">Uncharacterized protein</fullName>
    </submittedName>
</protein>
<gene>
    <name evidence="2" type="ORF">AFUS01_LOCUS19517</name>
</gene>
<dbReference type="EMBL" id="CAJVCH010202350">
    <property type="protein sequence ID" value="CAG7730902.1"/>
    <property type="molecule type" value="Genomic_DNA"/>
</dbReference>
<proteinExistence type="predicted"/>
<accession>A0A8J2K2J6</accession>
<dbReference type="Proteomes" id="UP000708208">
    <property type="component" value="Unassembled WGS sequence"/>
</dbReference>
<feature type="compositionally biased region" description="Basic and acidic residues" evidence="1">
    <location>
        <begin position="69"/>
        <end position="79"/>
    </location>
</feature>
<comment type="caution">
    <text evidence="2">The sequence shown here is derived from an EMBL/GenBank/DDBJ whole genome shotgun (WGS) entry which is preliminary data.</text>
</comment>
<reference evidence="2" key="1">
    <citation type="submission" date="2021-06" db="EMBL/GenBank/DDBJ databases">
        <authorList>
            <person name="Hodson N. C."/>
            <person name="Mongue J. A."/>
            <person name="Jaron S. K."/>
        </authorList>
    </citation>
    <scope>NUCLEOTIDE SEQUENCE</scope>
</reference>
<feature type="region of interest" description="Disordered" evidence="1">
    <location>
        <begin position="101"/>
        <end position="120"/>
    </location>
</feature>
<evidence type="ECO:0000256" key="1">
    <source>
        <dbReference type="SAM" id="MobiDB-lite"/>
    </source>
</evidence>
<feature type="compositionally biased region" description="Polar residues" evidence="1">
    <location>
        <begin position="81"/>
        <end position="94"/>
    </location>
</feature>
<keyword evidence="3" id="KW-1185">Reference proteome</keyword>